<dbReference type="SUPFAM" id="SSF53474">
    <property type="entry name" value="alpha/beta-Hydrolases"/>
    <property type="match status" value="1"/>
</dbReference>
<dbReference type="InterPro" id="IPR002925">
    <property type="entry name" value="Dienelactn_hydro"/>
</dbReference>
<dbReference type="STRING" id="133381.A0A2T9XY00"/>
<evidence type="ECO:0000259" key="1">
    <source>
        <dbReference type="Pfam" id="PF01738"/>
    </source>
</evidence>
<keyword evidence="3" id="KW-1185">Reference proteome</keyword>
<dbReference type="GO" id="GO:0016787">
    <property type="term" value="F:hydrolase activity"/>
    <property type="evidence" value="ECO:0007669"/>
    <property type="project" value="InterPro"/>
</dbReference>
<gene>
    <name evidence="2" type="ORF">BB560_007204</name>
</gene>
<accession>A0A2T9XY00</accession>
<dbReference type="Pfam" id="PF01738">
    <property type="entry name" value="DLH"/>
    <property type="match status" value="1"/>
</dbReference>
<evidence type="ECO:0000313" key="3">
    <source>
        <dbReference type="Proteomes" id="UP000245609"/>
    </source>
</evidence>
<dbReference type="PANTHER" id="PTHR47668:SF1">
    <property type="entry name" value="DIENELACTONE HYDROLASE DOMAIN-CONTAINING PROTEIN-RELATED"/>
    <property type="match status" value="1"/>
</dbReference>
<dbReference type="OrthoDB" id="17560at2759"/>
<evidence type="ECO:0000313" key="2">
    <source>
        <dbReference type="EMBL" id="PVU84957.1"/>
    </source>
</evidence>
<proteinExistence type="predicted"/>
<dbReference type="EMBL" id="MBFS01003771">
    <property type="protein sequence ID" value="PVU84957.1"/>
    <property type="molecule type" value="Genomic_DNA"/>
</dbReference>
<dbReference type="Proteomes" id="UP000245609">
    <property type="component" value="Unassembled WGS sequence"/>
</dbReference>
<feature type="domain" description="Dienelactone hydrolase" evidence="1">
    <location>
        <begin position="95"/>
        <end position="302"/>
    </location>
</feature>
<sequence>LSANSKTNKASSLSFENYKSLDRVQHTTSHSFLTNKNQIKKSNAFVYSTFCPYTTKKMGNDNGDHPLISACCNTQPIQAEYTPVGKKFTLGSDLECYIVGDKHAKASIIYIYDIFAKHPNAYQGCDILANSGFRVIMPDWFRGDVVTMEMLQDKDRFTQFIQTKGNYAVMEKDINAVKDYLMEKEGFSSIFSIGFCWGAKIVMNIADKNPFIKGGALVHPSLLEHSDFVNCKVPIILLPSMNEYDMAPEYETLKAKPFGHKCFHQRFEDMTHGWCAARGEWNNPLVAARANEAFTIVVKNFKALI</sequence>
<organism evidence="2 3">
    <name type="scientific">Smittium megazygosporum</name>
    <dbReference type="NCBI Taxonomy" id="133381"/>
    <lineage>
        <taxon>Eukaryota</taxon>
        <taxon>Fungi</taxon>
        <taxon>Fungi incertae sedis</taxon>
        <taxon>Zoopagomycota</taxon>
        <taxon>Kickxellomycotina</taxon>
        <taxon>Harpellomycetes</taxon>
        <taxon>Harpellales</taxon>
        <taxon>Legeriomycetaceae</taxon>
        <taxon>Smittium</taxon>
    </lineage>
</organism>
<dbReference type="PANTHER" id="PTHR47668">
    <property type="entry name" value="DIENELACTONE HYDROLASE FAMILY PROTEIN (AFU_ORTHOLOGUE AFUA_6G01940)"/>
    <property type="match status" value="1"/>
</dbReference>
<dbReference type="AlphaFoldDB" id="A0A2T9XY00"/>
<dbReference type="InterPro" id="IPR029058">
    <property type="entry name" value="AB_hydrolase_fold"/>
</dbReference>
<dbReference type="Gene3D" id="3.40.50.1820">
    <property type="entry name" value="alpha/beta hydrolase"/>
    <property type="match status" value="1"/>
</dbReference>
<protein>
    <recommendedName>
        <fullName evidence="1">Dienelactone hydrolase domain-containing protein</fullName>
    </recommendedName>
</protein>
<reference evidence="2 3" key="1">
    <citation type="journal article" date="2018" name="MBio">
        <title>Comparative Genomics Reveals the Core Gene Toolbox for the Fungus-Insect Symbiosis.</title>
        <authorList>
            <person name="Wang Y."/>
            <person name="Stata M."/>
            <person name="Wang W."/>
            <person name="Stajich J.E."/>
            <person name="White M.M."/>
            <person name="Moncalvo J.M."/>
        </authorList>
    </citation>
    <scope>NUCLEOTIDE SEQUENCE [LARGE SCALE GENOMIC DNA]</scope>
    <source>
        <strain evidence="2 3">SC-DP-2</strain>
    </source>
</reference>
<name>A0A2T9XY00_9FUNG</name>
<feature type="non-terminal residue" evidence="2">
    <location>
        <position position="1"/>
    </location>
</feature>
<comment type="caution">
    <text evidence="2">The sequence shown here is derived from an EMBL/GenBank/DDBJ whole genome shotgun (WGS) entry which is preliminary data.</text>
</comment>